<dbReference type="GO" id="GO:0004578">
    <property type="term" value="F:chitobiosyldiphosphodolichol beta-mannosyltransferase activity"/>
    <property type="evidence" value="ECO:0007669"/>
    <property type="project" value="UniProtKB-EC"/>
</dbReference>
<feature type="domain" description="Glycosyl transferase family 1" evidence="21">
    <location>
        <begin position="223"/>
        <end position="390"/>
    </location>
</feature>
<proteinExistence type="inferred from homology"/>
<keyword evidence="7" id="KW-0808">Transferase</keyword>
<evidence type="ECO:0000256" key="20">
    <source>
        <dbReference type="SAM" id="Coils"/>
    </source>
</evidence>
<evidence type="ECO:0000256" key="15">
    <source>
        <dbReference type="ARBA" id="ARBA00033088"/>
    </source>
</evidence>
<keyword evidence="9" id="KW-0256">Endoplasmic reticulum</keyword>
<keyword evidence="11" id="KW-1133">Transmembrane helix</keyword>
<dbReference type="Gene3D" id="3.40.50.2000">
    <property type="entry name" value="Glycogen Phosphorylase B"/>
    <property type="match status" value="1"/>
</dbReference>
<feature type="coiled-coil region" evidence="20">
    <location>
        <begin position="370"/>
        <end position="397"/>
    </location>
</feature>
<keyword evidence="6" id="KW-0328">Glycosyltransferase</keyword>
<keyword evidence="23" id="KW-1185">Reference proteome</keyword>
<dbReference type="InterPro" id="IPR026051">
    <property type="entry name" value="ALG1-like"/>
</dbReference>
<accession>A0AAE0RY92</accession>
<comment type="catalytic activity">
    <reaction evidence="16">
        <text>an N,N'-diacetylchitobiosyl-diphospho-di-trans,poly-cis-dolichol + GDP-alpha-D-mannose = a beta-D-Man-(1-&gt;4)-beta-D-GlcNAc-(1-&gt;4)-alpha-D-GlcNAc-diphospho-di-trans,poly-cis-dolichol + GDP + H(+)</text>
        <dbReference type="Rhea" id="RHEA:13865"/>
        <dbReference type="Rhea" id="RHEA-COMP:19510"/>
        <dbReference type="Rhea" id="RHEA-COMP:19511"/>
        <dbReference type="ChEBI" id="CHEBI:15378"/>
        <dbReference type="ChEBI" id="CHEBI:57269"/>
        <dbReference type="ChEBI" id="CHEBI:57527"/>
        <dbReference type="ChEBI" id="CHEBI:58189"/>
        <dbReference type="ChEBI" id="CHEBI:58472"/>
        <dbReference type="EC" id="2.4.1.142"/>
    </reaction>
    <physiologicalReaction direction="left-to-right" evidence="16">
        <dbReference type="Rhea" id="RHEA:13866"/>
    </physiologicalReaction>
</comment>
<evidence type="ECO:0000256" key="12">
    <source>
        <dbReference type="ARBA" id="ARBA00023136"/>
    </source>
</evidence>
<comment type="function">
    <text evidence="17">Mannosyltransferase that operates in the biosynthetic pathway of dolichol-linked oligosaccharides, the glycan precursors employed in protein asparagine (N)-glycosylation. The assembly of dolichol-linked oligosaccharides begins on the cytosolic side of the endoplasmic reticulum membrane and finishes in its lumen. The sequential addition of sugars to dolichol pyrophosphate produces dolichol-linked oligosaccharides containing fourteen sugars, including two GlcNAcs, nine mannoses and three glucoses. Once assembled, the oligosaccharide is transferred from the lipid to nascent proteins by oligosaccharyltransferases. Catalyzes, on the cytoplasmic face of the endoplasmic reticulum, the addition of the first mannose residues to the dolichol-linked oligosaccharide chain, to produce Man1GlcNAc(2)-PP-dolichol core oligosaccharide. Man1GlcNAc(2)-PP-dolichol is a substrate for ALG2, the following enzyme in the biosynthetic pathway.</text>
</comment>
<dbReference type="Proteomes" id="UP001195483">
    <property type="component" value="Unassembled WGS sequence"/>
</dbReference>
<keyword evidence="5" id="KW-0597">Phosphoprotein</keyword>
<evidence type="ECO:0000256" key="13">
    <source>
        <dbReference type="ARBA" id="ARBA00031434"/>
    </source>
</evidence>
<dbReference type="EMBL" id="JAEAOA010001728">
    <property type="protein sequence ID" value="KAK3581816.1"/>
    <property type="molecule type" value="Genomic_DNA"/>
</dbReference>
<evidence type="ECO:0000256" key="8">
    <source>
        <dbReference type="ARBA" id="ARBA00022692"/>
    </source>
</evidence>
<dbReference type="GO" id="GO:0005789">
    <property type="term" value="C:endoplasmic reticulum membrane"/>
    <property type="evidence" value="ECO:0007669"/>
    <property type="project" value="UniProtKB-SubCell"/>
</dbReference>
<keyword evidence="12" id="KW-0472">Membrane</keyword>
<evidence type="ECO:0000256" key="14">
    <source>
        <dbReference type="ARBA" id="ARBA00031566"/>
    </source>
</evidence>
<evidence type="ECO:0000313" key="23">
    <source>
        <dbReference type="Proteomes" id="UP001195483"/>
    </source>
</evidence>
<dbReference type="Pfam" id="PF00534">
    <property type="entry name" value="Glycos_transf_1"/>
    <property type="match status" value="1"/>
</dbReference>
<evidence type="ECO:0000256" key="17">
    <source>
        <dbReference type="ARBA" id="ARBA00056362"/>
    </source>
</evidence>
<comment type="pathway">
    <text evidence="2">Protein modification; protein glycosylation.</text>
</comment>
<evidence type="ECO:0000256" key="11">
    <source>
        <dbReference type="ARBA" id="ARBA00022989"/>
    </source>
</evidence>
<reference evidence="22" key="1">
    <citation type="journal article" date="2021" name="Genome Biol. Evol.">
        <title>A High-Quality Reference Genome for a Parasitic Bivalve with Doubly Uniparental Inheritance (Bivalvia: Unionida).</title>
        <authorList>
            <person name="Smith C.H."/>
        </authorList>
    </citation>
    <scope>NUCLEOTIDE SEQUENCE</scope>
    <source>
        <strain evidence="22">CHS0354</strain>
    </source>
</reference>
<dbReference type="EC" id="2.4.1.142" evidence="3"/>
<evidence type="ECO:0000256" key="18">
    <source>
        <dbReference type="ARBA" id="ARBA00061237"/>
    </source>
</evidence>
<evidence type="ECO:0000256" key="4">
    <source>
        <dbReference type="ARBA" id="ARBA00015841"/>
    </source>
</evidence>
<evidence type="ECO:0000256" key="16">
    <source>
        <dbReference type="ARBA" id="ARBA00045071"/>
    </source>
</evidence>
<keyword evidence="8" id="KW-0812">Transmembrane</keyword>
<evidence type="ECO:0000256" key="5">
    <source>
        <dbReference type="ARBA" id="ARBA00022553"/>
    </source>
</evidence>
<gene>
    <name evidence="22" type="ORF">CHS0354_028823</name>
</gene>
<evidence type="ECO:0000256" key="1">
    <source>
        <dbReference type="ARBA" id="ARBA00004389"/>
    </source>
</evidence>
<evidence type="ECO:0000256" key="3">
    <source>
        <dbReference type="ARBA" id="ARBA00012611"/>
    </source>
</evidence>
<comment type="similarity">
    <text evidence="18">Belongs to the glycosyltransferase group 1 family. Glycosyltransferase 33 subfamily.</text>
</comment>
<dbReference type="AlphaFoldDB" id="A0AAE0RY92"/>
<comment type="subcellular location">
    <subcellularLocation>
        <location evidence="1">Endoplasmic reticulum membrane</location>
        <topology evidence="1">Single-pass membrane protein</topology>
    </subcellularLocation>
</comment>
<evidence type="ECO:0000256" key="2">
    <source>
        <dbReference type="ARBA" id="ARBA00004922"/>
    </source>
</evidence>
<comment type="caution">
    <text evidence="22">The sequence shown here is derived from an EMBL/GenBank/DDBJ whole genome shotgun (WGS) entry which is preliminary data.</text>
</comment>
<dbReference type="PANTHER" id="PTHR13036">
    <property type="entry name" value="BETA1,4 MANNOSYLTRANSFERASE"/>
    <property type="match status" value="1"/>
</dbReference>
<keyword evidence="20" id="KW-0175">Coiled coil</keyword>
<name>A0AAE0RY92_9BIVA</name>
<evidence type="ECO:0000256" key="7">
    <source>
        <dbReference type="ARBA" id="ARBA00022679"/>
    </source>
</evidence>
<protein>
    <recommendedName>
        <fullName evidence="4">Chitobiosyldiphosphodolichol beta-mannosyltransferase</fullName>
        <ecNumber evidence="3">2.4.1.142</ecNumber>
    </recommendedName>
    <alternativeName>
        <fullName evidence="19">Asparagine-linked glycosylation protein 1 homolog</fullName>
    </alternativeName>
    <alternativeName>
        <fullName evidence="14">Beta-1,4-mannosyltransferase</fullName>
    </alternativeName>
    <alternativeName>
        <fullName evidence="15">GDP-Man:GlcNAc2-PP-dolichol mannosyltransferase</fullName>
    </alternativeName>
    <alternativeName>
        <fullName evidence="13">GDP-mannose-dolichol diphosphochitobiose mannosyltransferase</fullName>
    </alternativeName>
</protein>
<reference evidence="22" key="2">
    <citation type="journal article" date="2021" name="Genome Biol. Evol.">
        <title>Developing a high-quality reference genome for a parasitic bivalve with doubly uniparental inheritance (Bivalvia: Unionida).</title>
        <authorList>
            <person name="Smith C.H."/>
        </authorList>
    </citation>
    <scope>NUCLEOTIDE SEQUENCE</scope>
    <source>
        <strain evidence="22">CHS0354</strain>
        <tissue evidence="22">Mantle</tissue>
    </source>
</reference>
<evidence type="ECO:0000256" key="6">
    <source>
        <dbReference type="ARBA" id="ARBA00022676"/>
    </source>
</evidence>
<sequence length="420" mass="48438">MQYHALSFWREGFHVDLVGYAGSEVQRELVNNDDVSIYYLTEPPVFLKKLPRLLCYVTKVFFQSVSLGVTLLLNPKCGYILIQNPPSIPTIAVSVLVCLLRWSHLVIDWHNYGYTILGLTLGDQHPLVRFSRWYEYFFGKFSQDNICVTNAMREDLSNKWKIKAHVMYDRSAAMFGETSLESNHDLFRRLSKDYPIFRPREKTSEYCTVFTQKSNGGEITYIKDRPALLVSSTSWTEDEDFDILLDALQDYDARKQKLNKDLPDLICVITGKGPLKDYYSRKIEALHLKHVQFCLPWLSTEDYPLLLGCADLGVCLHKSSSGLDLPMKVVDMFGCGLPVCAIHFNCLPELVVHGENGIIFKDSGELCQHLQDLLQNMSFSQSKLKQMRQNLKSFQSKRWHDCWRETVLPLFIDSSSNKRD</sequence>
<evidence type="ECO:0000256" key="10">
    <source>
        <dbReference type="ARBA" id="ARBA00022968"/>
    </source>
</evidence>
<keyword evidence="10" id="KW-0735">Signal-anchor</keyword>
<organism evidence="22 23">
    <name type="scientific">Potamilus streckersoni</name>
    <dbReference type="NCBI Taxonomy" id="2493646"/>
    <lineage>
        <taxon>Eukaryota</taxon>
        <taxon>Metazoa</taxon>
        <taxon>Spiralia</taxon>
        <taxon>Lophotrochozoa</taxon>
        <taxon>Mollusca</taxon>
        <taxon>Bivalvia</taxon>
        <taxon>Autobranchia</taxon>
        <taxon>Heteroconchia</taxon>
        <taxon>Palaeoheterodonta</taxon>
        <taxon>Unionida</taxon>
        <taxon>Unionoidea</taxon>
        <taxon>Unionidae</taxon>
        <taxon>Ambleminae</taxon>
        <taxon>Lampsilini</taxon>
        <taxon>Potamilus</taxon>
    </lineage>
</organism>
<dbReference type="FunFam" id="3.40.50.2000:FF:000096">
    <property type="entry name" value="ALG1, chitobiosyldiphosphodolichol beta-mannosyltransferase"/>
    <property type="match status" value="1"/>
</dbReference>
<evidence type="ECO:0000256" key="19">
    <source>
        <dbReference type="ARBA" id="ARBA00082785"/>
    </source>
</evidence>
<evidence type="ECO:0000259" key="21">
    <source>
        <dbReference type="Pfam" id="PF00534"/>
    </source>
</evidence>
<evidence type="ECO:0000256" key="9">
    <source>
        <dbReference type="ARBA" id="ARBA00022824"/>
    </source>
</evidence>
<reference evidence="22" key="3">
    <citation type="submission" date="2023-05" db="EMBL/GenBank/DDBJ databases">
        <authorList>
            <person name="Smith C.H."/>
        </authorList>
    </citation>
    <scope>NUCLEOTIDE SEQUENCE</scope>
    <source>
        <strain evidence="22">CHS0354</strain>
        <tissue evidence="22">Mantle</tissue>
    </source>
</reference>
<evidence type="ECO:0000313" key="22">
    <source>
        <dbReference type="EMBL" id="KAK3581816.1"/>
    </source>
</evidence>
<dbReference type="InterPro" id="IPR001296">
    <property type="entry name" value="Glyco_trans_1"/>
</dbReference>
<dbReference type="SUPFAM" id="SSF53756">
    <property type="entry name" value="UDP-Glycosyltransferase/glycogen phosphorylase"/>
    <property type="match status" value="1"/>
</dbReference>
<dbReference type="PANTHER" id="PTHR13036:SF0">
    <property type="entry name" value="CHITOBIOSYLDIPHOSPHODOLICHOL BETA-MANNOSYLTRANSFERASE"/>
    <property type="match status" value="1"/>
</dbReference>